<keyword evidence="1" id="KW-1133">Transmembrane helix</keyword>
<proteinExistence type="predicted"/>
<feature type="transmembrane region" description="Helical" evidence="1">
    <location>
        <begin position="37"/>
        <end position="62"/>
    </location>
</feature>
<evidence type="ECO:0000313" key="3">
    <source>
        <dbReference type="Proteomes" id="UP001156441"/>
    </source>
</evidence>
<name>A0ABT2JJ20_9PSEU</name>
<keyword evidence="1" id="KW-0812">Transmembrane</keyword>
<evidence type="ECO:0000313" key="2">
    <source>
        <dbReference type="EMBL" id="MCT2587878.1"/>
    </source>
</evidence>
<protein>
    <recommendedName>
        <fullName evidence="4">Integral membrane protein</fullName>
    </recommendedName>
</protein>
<dbReference type="Proteomes" id="UP001156441">
    <property type="component" value="Unassembled WGS sequence"/>
</dbReference>
<dbReference type="EMBL" id="JAFFZE010000029">
    <property type="protein sequence ID" value="MCT2587878.1"/>
    <property type="molecule type" value="Genomic_DNA"/>
</dbReference>
<evidence type="ECO:0000256" key="1">
    <source>
        <dbReference type="SAM" id="Phobius"/>
    </source>
</evidence>
<reference evidence="2 3" key="1">
    <citation type="submission" date="2021-02" db="EMBL/GenBank/DDBJ databases">
        <title>Actinophytocola xerophila sp. nov., isolated from soil of cotton cropping field.</title>
        <authorList>
            <person name="Huang R."/>
            <person name="Chen X."/>
            <person name="Ge X."/>
            <person name="Liu W."/>
        </authorList>
    </citation>
    <scope>NUCLEOTIDE SEQUENCE [LARGE SCALE GENOMIC DNA]</scope>
    <source>
        <strain evidence="2 3">S1-96</strain>
    </source>
</reference>
<feature type="transmembrane region" description="Helical" evidence="1">
    <location>
        <begin position="74"/>
        <end position="93"/>
    </location>
</feature>
<gene>
    <name evidence="2" type="ORF">JT362_32665</name>
</gene>
<comment type="caution">
    <text evidence="2">The sequence shown here is derived from an EMBL/GenBank/DDBJ whole genome shotgun (WGS) entry which is preliminary data.</text>
</comment>
<keyword evidence="1" id="KW-0472">Membrane</keyword>
<evidence type="ECO:0008006" key="4">
    <source>
        <dbReference type="Google" id="ProtNLM"/>
    </source>
</evidence>
<accession>A0ABT2JJ20</accession>
<sequence>MNDVLATTLTFVALGAALWALVLVIAGQPVRPDRWHGLGALAVVALLELGLLAQAVAGIVAMVTTERELDGLSFVGYLVGPVLIVPLAAFWGLVERTRWGPGVLVIGCLTVPVMILRLGQVWNAHG</sequence>
<organism evidence="2 3">
    <name type="scientific">Actinophytocola gossypii</name>
    <dbReference type="NCBI Taxonomy" id="2812003"/>
    <lineage>
        <taxon>Bacteria</taxon>
        <taxon>Bacillati</taxon>
        <taxon>Actinomycetota</taxon>
        <taxon>Actinomycetes</taxon>
        <taxon>Pseudonocardiales</taxon>
        <taxon>Pseudonocardiaceae</taxon>
    </lineage>
</organism>
<dbReference type="RefSeq" id="WP_260195787.1">
    <property type="nucleotide sequence ID" value="NZ_JAFFZE010000029.1"/>
</dbReference>
<feature type="transmembrane region" description="Helical" evidence="1">
    <location>
        <begin position="99"/>
        <end position="119"/>
    </location>
</feature>
<keyword evidence="3" id="KW-1185">Reference proteome</keyword>